<protein>
    <recommendedName>
        <fullName evidence="3">DUF5590 domain-containing protein</fullName>
    </recommendedName>
</protein>
<dbReference type="Proteomes" id="UP001234495">
    <property type="component" value="Unassembled WGS sequence"/>
</dbReference>
<organism evidence="1 2">
    <name type="scientific">Metabacillus malikii</name>
    <dbReference type="NCBI Taxonomy" id="1504265"/>
    <lineage>
        <taxon>Bacteria</taxon>
        <taxon>Bacillati</taxon>
        <taxon>Bacillota</taxon>
        <taxon>Bacilli</taxon>
        <taxon>Bacillales</taxon>
        <taxon>Bacillaceae</taxon>
        <taxon>Metabacillus</taxon>
    </lineage>
</organism>
<accession>A0ABT9ZLV0</accession>
<dbReference type="RefSeq" id="WP_307346363.1">
    <property type="nucleotide sequence ID" value="NZ_JAUSUD010000034.1"/>
</dbReference>
<sequence>MKNKRKMAFASIILVFLFIFGYITTLPEWLFPNVYPTYIETIETNWNVTLPMPDHEKILYNTRVNSFHGDGESITELHYENPTTLQAIEKLAESWHRVDETTLKAFPEGVQELIKKRDKSASYFYLEEDGFDYIIFGIKGNKVTIYESYI</sequence>
<gene>
    <name evidence="1" type="ORF">J2S19_004617</name>
</gene>
<reference evidence="1 2" key="1">
    <citation type="submission" date="2023-07" db="EMBL/GenBank/DDBJ databases">
        <title>Genomic Encyclopedia of Type Strains, Phase IV (KMG-IV): sequencing the most valuable type-strain genomes for metagenomic binning, comparative biology and taxonomic classification.</title>
        <authorList>
            <person name="Goeker M."/>
        </authorList>
    </citation>
    <scope>NUCLEOTIDE SEQUENCE [LARGE SCALE GENOMIC DNA]</scope>
    <source>
        <strain evidence="1 2">DSM 29005</strain>
    </source>
</reference>
<comment type="caution">
    <text evidence="1">The sequence shown here is derived from an EMBL/GenBank/DDBJ whole genome shotgun (WGS) entry which is preliminary data.</text>
</comment>
<keyword evidence="2" id="KW-1185">Reference proteome</keyword>
<name>A0ABT9ZLV0_9BACI</name>
<evidence type="ECO:0000313" key="2">
    <source>
        <dbReference type="Proteomes" id="UP001234495"/>
    </source>
</evidence>
<evidence type="ECO:0008006" key="3">
    <source>
        <dbReference type="Google" id="ProtNLM"/>
    </source>
</evidence>
<dbReference type="EMBL" id="JAUSUD010000034">
    <property type="protein sequence ID" value="MDQ0233275.1"/>
    <property type="molecule type" value="Genomic_DNA"/>
</dbReference>
<evidence type="ECO:0000313" key="1">
    <source>
        <dbReference type="EMBL" id="MDQ0233275.1"/>
    </source>
</evidence>
<proteinExistence type="predicted"/>